<dbReference type="eggNOG" id="ENOG5032BEN">
    <property type="taxonomic scope" value="Bacteria"/>
</dbReference>
<organism evidence="1 2">
    <name type="scientific">Photobacterium profundum (strain SS9)</name>
    <dbReference type="NCBI Taxonomy" id="298386"/>
    <lineage>
        <taxon>Bacteria</taxon>
        <taxon>Pseudomonadati</taxon>
        <taxon>Pseudomonadota</taxon>
        <taxon>Gammaproteobacteria</taxon>
        <taxon>Vibrionales</taxon>
        <taxon>Vibrionaceae</taxon>
        <taxon>Photobacterium</taxon>
    </lineage>
</organism>
<dbReference type="KEGG" id="ppr:PBPRA0965"/>
<accession>Q6LTK0</accession>
<dbReference type="Proteomes" id="UP000000593">
    <property type="component" value="Chromosome 1"/>
</dbReference>
<protein>
    <submittedName>
        <fullName evidence="1">Uncharacterized protein</fullName>
    </submittedName>
</protein>
<sequence length="147" mass="15928">MHCFAAFLSPFNEHYSYTQFEIEETVMLKTKILAVVSAALLVGCVQGGPQKPTINANGAIRWANGISEEMRISTSGSTLTFASPGGLMVAGSITIFSRIDSARNGSCEHYYSESSVKTRMQICESGEVTLIQEGQVINVGSLARYTY</sequence>
<keyword evidence="2" id="KW-1185">Reference proteome</keyword>
<reference evidence="2" key="1">
    <citation type="journal article" date="2005" name="Science">
        <title>Life at depth: Photobacterium profundum genome sequence and expression analysis.</title>
        <authorList>
            <person name="Vezzi A."/>
            <person name="Campanaro S."/>
            <person name="D'Angelo M."/>
            <person name="Simonato F."/>
            <person name="Vitulo N."/>
            <person name="Lauro F.M."/>
            <person name="Cestaro A."/>
            <person name="Malacrida G."/>
            <person name="Simionati B."/>
            <person name="Cannata N."/>
            <person name="Romualdi C."/>
            <person name="Bartlett D.H."/>
            <person name="Valle G."/>
        </authorList>
    </citation>
    <scope>NUCLEOTIDE SEQUENCE [LARGE SCALE GENOMIC DNA]</scope>
    <source>
        <strain evidence="2">ATCC BAA-1253 / SS9</strain>
    </source>
</reference>
<evidence type="ECO:0000313" key="2">
    <source>
        <dbReference type="Proteomes" id="UP000000593"/>
    </source>
</evidence>
<name>Q6LTK0_PHOPR</name>
<dbReference type="HOGENOM" id="CLU_2059185_0_0_6"/>
<proteinExistence type="predicted"/>
<evidence type="ECO:0000313" key="1">
    <source>
        <dbReference type="EMBL" id="CAG19376.1"/>
    </source>
</evidence>
<dbReference type="AlphaFoldDB" id="Q6LTK0"/>
<gene>
    <name evidence="1" type="ordered locus">PBPRA0965</name>
</gene>
<dbReference type="EMBL" id="CR378666">
    <property type="protein sequence ID" value="CAG19376.1"/>
    <property type="molecule type" value="Genomic_DNA"/>
</dbReference>